<name>A0A370H2U6_9NOCA</name>
<dbReference type="Gene3D" id="3.40.50.1110">
    <property type="entry name" value="SGNH hydrolase"/>
    <property type="match status" value="1"/>
</dbReference>
<accession>A0A370H2U6</accession>
<dbReference type="Pfam" id="PF13472">
    <property type="entry name" value="Lipase_GDSL_2"/>
    <property type="match status" value="1"/>
</dbReference>
<evidence type="ECO:0000313" key="3">
    <source>
        <dbReference type="EMBL" id="RDI49918.1"/>
    </source>
</evidence>
<evidence type="ECO:0000313" key="4">
    <source>
        <dbReference type="Proteomes" id="UP000255355"/>
    </source>
</evidence>
<feature type="chain" id="PRO_5039181229" evidence="1">
    <location>
        <begin position="26"/>
        <end position="273"/>
    </location>
</feature>
<dbReference type="InterPro" id="IPR036514">
    <property type="entry name" value="SGNH_hydro_sf"/>
</dbReference>
<protein>
    <submittedName>
        <fullName evidence="3">GDSL-like lipase/acylhydrolase family protein</fullName>
    </submittedName>
</protein>
<gene>
    <name evidence="3" type="ORF">DFR68_106356</name>
</gene>
<evidence type="ECO:0000259" key="2">
    <source>
        <dbReference type="Pfam" id="PF13472"/>
    </source>
</evidence>
<reference evidence="3 4" key="1">
    <citation type="submission" date="2018-07" db="EMBL/GenBank/DDBJ databases">
        <title>Genomic Encyclopedia of Type Strains, Phase IV (KMG-IV): sequencing the most valuable type-strain genomes for metagenomic binning, comparative biology and taxonomic classification.</title>
        <authorList>
            <person name="Goeker M."/>
        </authorList>
    </citation>
    <scope>NUCLEOTIDE SEQUENCE [LARGE SCALE GENOMIC DNA]</scope>
    <source>
        <strain evidence="3 4">DSM 44952</strain>
    </source>
</reference>
<keyword evidence="1" id="KW-0732">Signal</keyword>
<dbReference type="AlphaFoldDB" id="A0A370H2U6"/>
<feature type="domain" description="SGNH hydrolase-type esterase" evidence="2">
    <location>
        <begin position="33"/>
        <end position="261"/>
    </location>
</feature>
<proteinExistence type="predicted"/>
<dbReference type="OrthoDB" id="154486at2"/>
<organism evidence="3 4">
    <name type="scientific">Nocardia mexicana</name>
    <dbReference type="NCBI Taxonomy" id="279262"/>
    <lineage>
        <taxon>Bacteria</taxon>
        <taxon>Bacillati</taxon>
        <taxon>Actinomycetota</taxon>
        <taxon>Actinomycetes</taxon>
        <taxon>Mycobacteriales</taxon>
        <taxon>Nocardiaceae</taxon>
        <taxon>Nocardia</taxon>
    </lineage>
</organism>
<dbReference type="InterPro" id="IPR013830">
    <property type="entry name" value="SGNH_hydro"/>
</dbReference>
<dbReference type="STRING" id="1210089.GCA_001613165_05170"/>
<keyword evidence="3" id="KW-0378">Hydrolase</keyword>
<dbReference type="EMBL" id="QQAZ01000006">
    <property type="protein sequence ID" value="RDI49918.1"/>
    <property type="molecule type" value="Genomic_DNA"/>
</dbReference>
<dbReference type="GO" id="GO:0016787">
    <property type="term" value="F:hydrolase activity"/>
    <property type="evidence" value="ECO:0007669"/>
    <property type="project" value="UniProtKB-KW"/>
</dbReference>
<sequence>MTRMVALALAATSVLLLPGSPSARAEEPKYYLALGDSLAVGSQFGRGPTDEGYADNLHAALADRHPGLRLVKLGCGGETTTTMLEGGICPYPEGSQLAAAASFLRRHAGEVAYVTLDIGANNTECVLHGDLACGVRGGGALLTELSGIASRLRQAGGDTPVYAAMTYYDPGLAAWLGGVPGRAVAAASVPLVDLFNTWGRTVYHANGFAVADINAAFDTHDFTPITDPRYGTIPLNVARICAWTYQCTDNDGHATAAGYRRIADTFLPVLTRR</sequence>
<comment type="caution">
    <text evidence="3">The sequence shown here is derived from an EMBL/GenBank/DDBJ whole genome shotgun (WGS) entry which is preliminary data.</text>
</comment>
<evidence type="ECO:0000256" key="1">
    <source>
        <dbReference type="SAM" id="SignalP"/>
    </source>
</evidence>
<dbReference type="RefSeq" id="WP_084520016.1">
    <property type="nucleotide sequence ID" value="NZ_QQAZ01000006.1"/>
</dbReference>
<dbReference type="Proteomes" id="UP000255355">
    <property type="component" value="Unassembled WGS sequence"/>
</dbReference>
<dbReference type="SUPFAM" id="SSF52266">
    <property type="entry name" value="SGNH hydrolase"/>
    <property type="match status" value="1"/>
</dbReference>
<keyword evidence="4" id="KW-1185">Reference proteome</keyword>
<feature type="signal peptide" evidence="1">
    <location>
        <begin position="1"/>
        <end position="25"/>
    </location>
</feature>